<dbReference type="Proteomes" id="UP000197446">
    <property type="component" value="Unassembled WGS sequence"/>
</dbReference>
<dbReference type="PANTHER" id="PTHR33993">
    <property type="entry name" value="GLYOXALASE-RELATED"/>
    <property type="match status" value="1"/>
</dbReference>
<keyword evidence="3" id="KW-1185">Reference proteome</keyword>
<dbReference type="PANTHER" id="PTHR33993:SF5">
    <property type="entry name" value="GLYOXALASE"/>
    <property type="match status" value="1"/>
</dbReference>
<accession>A0A254NDP9</accession>
<dbReference type="SUPFAM" id="SSF54593">
    <property type="entry name" value="Glyoxalase/Bleomycin resistance protein/Dihydroxybiphenyl dioxygenase"/>
    <property type="match status" value="1"/>
</dbReference>
<evidence type="ECO:0000313" key="2">
    <source>
        <dbReference type="EMBL" id="OWR06095.1"/>
    </source>
</evidence>
<gene>
    <name evidence="2" type="ORF">CDO81_06635</name>
</gene>
<dbReference type="PROSITE" id="PS51819">
    <property type="entry name" value="VOC"/>
    <property type="match status" value="1"/>
</dbReference>
<organism evidence="2 3">
    <name type="scientific">Roseateles puraquae</name>
    <dbReference type="NCBI Taxonomy" id="431059"/>
    <lineage>
        <taxon>Bacteria</taxon>
        <taxon>Pseudomonadati</taxon>
        <taxon>Pseudomonadota</taxon>
        <taxon>Betaproteobacteria</taxon>
        <taxon>Burkholderiales</taxon>
        <taxon>Sphaerotilaceae</taxon>
        <taxon>Roseateles</taxon>
    </lineage>
</organism>
<reference evidence="2 3" key="1">
    <citation type="journal article" date="2007" name="Int. J. Syst. Evol. Microbiol.">
        <title>Description of Pelomonas aquatica sp. nov. and Pelomonas puraquae sp. nov., isolated from industrial and haemodialysis water.</title>
        <authorList>
            <person name="Gomila M."/>
            <person name="Bowien B."/>
            <person name="Falsen E."/>
            <person name="Moore E.R."/>
            <person name="Lalucat J."/>
        </authorList>
    </citation>
    <scope>NUCLEOTIDE SEQUENCE [LARGE SCALE GENOMIC DNA]</scope>
    <source>
        <strain evidence="2 3">CCUG 52769</strain>
    </source>
</reference>
<feature type="domain" description="VOC" evidence="1">
    <location>
        <begin position="6"/>
        <end position="124"/>
    </location>
</feature>
<evidence type="ECO:0000259" key="1">
    <source>
        <dbReference type="PROSITE" id="PS51819"/>
    </source>
</evidence>
<evidence type="ECO:0000313" key="3">
    <source>
        <dbReference type="Proteomes" id="UP000197446"/>
    </source>
</evidence>
<dbReference type="RefSeq" id="WP_088482296.1">
    <property type="nucleotide sequence ID" value="NZ_JBCNLH010000003.1"/>
</dbReference>
<dbReference type="EMBL" id="NISI01000001">
    <property type="protein sequence ID" value="OWR06095.1"/>
    <property type="molecule type" value="Genomic_DNA"/>
</dbReference>
<dbReference type="InterPro" id="IPR052164">
    <property type="entry name" value="Anthracycline_SecMetBiosynth"/>
</dbReference>
<dbReference type="Gene3D" id="3.10.180.10">
    <property type="entry name" value="2,3-Dihydroxybiphenyl 1,2-Dioxygenase, domain 1"/>
    <property type="match status" value="1"/>
</dbReference>
<dbReference type="OrthoDB" id="9799428at2"/>
<dbReference type="Pfam" id="PF18029">
    <property type="entry name" value="Glyoxalase_6"/>
    <property type="match status" value="1"/>
</dbReference>
<dbReference type="InterPro" id="IPR041581">
    <property type="entry name" value="Glyoxalase_6"/>
</dbReference>
<name>A0A254NDP9_9BURK</name>
<sequence>MQRVTGIGGIFFKSRDPDALAAWYRRHLGVDVQPWGGAAFSWVTPDNPGGVGTTVWTAFKADTEYFAPSSAPFMVNYRVADLHGLIAALRDEGCQVVGEPQDSEYGKFGWVLDPDGNKIELWEPPAGQ</sequence>
<dbReference type="InterPro" id="IPR037523">
    <property type="entry name" value="VOC_core"/>
</dbReference>
<dbReference type="InterPro" id="IPR029068">
    <property type="entry name" value="Glyas_Bleomycin-R_OHBP_Dase"/>
</dbReference>
<dbReference type="AlphaFoldDB" id="A0A254NDP9"/>
<proteinExistence type="predicted"/>
<comment type="caution">
    <text evidence="2">The sequence shown here is derived from an EMBL/GenBank/DDBJ whole genome shotgun (WGS) entry which is preliminary data.</text>
</comment>
<protein>
    <submittedName>
        <fullName evidence="2">Glyoxalase</fullName>
    </submittedName>
</protein>